<sequence length="483" mass="55509">MKFSNLNLFLQKFVFLISKNIYFLIFISIPFSAFCIIPLIFINLFLVAILFQNLYLNRNTNTKYPFVALDILIALSLTYMILFLNDFIDTPTYLLAIPELYLLLRFFMRKGKTTYLNNSKLAFLLLFLAFVFAWFSSGVLSYVTGYVTNIQNLFNQFGYFPISNPLYLIVDFLSVFATITASPWFMLEMGVWLGSLAFFRLVEVNKIENKVRIFLMILAYFVYSIWLPSFSPIANGVEYIPYMWFNGFGTYGPVEPSYLIDGILGTYIVTAILSFLFGSRQVCSVTCTAPFMLQGTFQDSMKKYNRISKLGKKTLTSKMSNFYKILMIIIWGSLIIFAILSYLNFEKIINFTILGNDPTVFYSSLYFNVIWYLQFVTMPFLGNYSCVTSGLCAWGSFNQFFGYLGLFKLKVKDPKLCLNCRSVDCATACPVGLTDMRASFIKKGEFKAFKCVGVGDCIEACPHDNIVTHDIRNIIQKFSRKFT</sequence>
<feature type="transmembrane region" description="Helical" evidence="7">
    <location>
        <begin position="166"/>
        <end position="199"/>
    </location>
</feature>
<feature type="transmembrane region" description="Helical" evidence="7">
    <location>
        <begin position="120"/>
        <end position="146"/>
    </location>
</feature>
<evidence type="ECO:0000256" key="5">
    <source>
        <dbReference type="ARBA" id="ARBA00023004"/>
    </source>
</evidence>
<feature type="transmembrane region" description="Helical" evidence="7">
    <location>
        <begin position="322"/>
        <end position="345"/>
    </location>
</feature>
<dbReference type="GeneID" id="92353742"/>
<organism evidence="9">
    <name type="scientific">Sulfurisphaera javensis</name>
    <dbReference type="NCBI Taxonomy" id="2049879"/>
    <lineage>
        <taxon>Archaea</taxon>
        <taxon>Thermoproteota</taxon>
        <taxon>Thermoprotei</taxon>
        <taxon>Sulfolobales</taxon>
        <taxon>Sulfolobaceae</taxon>
        <taxon>Sulfurisphaera</taxon>
    </lineage>
</organism>
<dbReference type="RefSeq" id="WP_369611059.1">
    <property type="nucleotide sequence ID" value="NZ_AP031322.1"/>
</dbReference>
<evidence type="ECO:0000256" key="3">
    <source>
        <dbReference type="ARBA" id="ARBA00022723"/>
    </source>
</evidence>
<dbReference type="GO" id="GO:0005886">
    <property type="term" value="C:plasma membrane"/>
    <property type="evidence" value="ECO:0007669"/>
    <property type="project" value="TreeGrafter"/>
</dbReference>
<keyword evidence="7" id="KW-1133">Transmembrane helix</keyword>
<keyword evidence="4" id="KW-0249">Electron transport</keyword>
<dbReference type="KEGG" id="sjv:SJAV_08100"/>
<feature type="transmembrane region" description="Helical" evidence="7">
    <location>
        <begin position="211"/>
        <end position="237"/>
    </location>
</feature>
<dbReference type="PANTHER" id="PTHR30176:SF3">
    <property type="entry name" value="FERREDOXIN-TYPE PROTEIN NAPH"/>
    <property type="match status" value="1"/>
</dbReference>
<evidence type="ECO:0000256" key="2">
    <source>
        <dbReference type="ARBA" id="ARBA00022485"/>
    </source>
</evidence>
<evidence type="ECO:0000313" key="9">
    <source>
        <dbReference type="EMBL" id="BFH72866.1"/>
    </source>
</evidence>
<reference evidence="9" key="1">
    <citation type="submission" date="2024-03" db="EMBL/GenBank/DDBJ databases">
        <title>Complete genome sequence of Sulfurisphaera javensis strain KD-1.</title>
        <authorList>
            <person name="Sakai H."/>
            <person name="Nur N."/>
            <person name="Suwanto A."/>
            <person name="Kurosawa N."/>
        </authorList>
    </citation>
    <scope>NUCLEOTIDE SEQUENCE</scope>
    <source>
        <strain evidence="9">KD-1</strain>
    </source>
</reference>
<evidence type="ECO:0000259" key="8">
    <source>
        <dbReference type="PROSITE" id="PS51379"/>
    </source>
</evidence>
<keyword evidence="3" id="KW-0479">Metal-binding</keyword>
<evidence type="ECO:0000256" key="7">
    <source>
        <dbReference type="SAM" id="Phobius"/>
    </source>
</evidence>
<feature type="transmembrane region" description="Helical" evidence="7">
    <location>
        <begin position="20"/>
        <end position="51"/>
    </location>
</feature>
<keyword evidence="7" id="KW-0812">Transmembrane</keyword>
<keyword evidence="2" id="KW-0004">4Fe-4S</keyword>
<accession>A0AAT9GPY9</accession>
<dbReference type="AlphaFoldDB" id="A0AAT9GPY9"/>
<evidence type="ECO:0000256" key="1">
    <source>
        <dbReference type="ARBA" id="ARBA00022448"/>
    </source>
</evidence>
<name>A0AAT9GPY9_9CREN</name>
<dbReference type="GO" id="GO:0051539">
    <property type="term" value="F:4 iron, 4 sulfur cluster binding"/>
    <property type="evidence" value="ECO:0007669"/>
    <property type="project" value="UniProtKB-KW"/>
</dbReference>
<dbReference type="SUPFAM" id="SSF54862">
    <property type="entry name" value="4Fe-4S ferredoxins"/>
    <property type="match status" value="1"/>
</dbReference>
<dbReference type="Pfam" id="PF13237">
    <property type="entry name" value="Fer4_10"/>
    <property type="match status" value="1"/>
</dbReference>
<feature type="domain" description="4Fe-4S ferredoxin-type" evidence="8">
    <location>
        <begin position="407"/>
        <end position="439"/>
    </location>
</feature>
<feature type="transmembrane region" description="Helical" evidence="7">
    <location>
        <begin position="365"/>
        <end position="384"/>
    </location>
</feature>
<proteinExistence type="predicted"/>
<dbReference type="PANTHER" id="PTHR30176">
    <property type="entry name" value="FERREDOXIN-TYPE PROTEIN NAPH"/>
    <property type="match status" value="1"/>
</dbReference>
<keyword evidence="6" id="KW-0411">Iron-sulfur</keyword>
<evidence type="ECO:0000256" key="6">
    <source>
        <dbReference type="ARBA" id="ARBA00023014"/>
    </source>
</evidence>
<keyword evidence="7" id="KW-0472">Membrane</keyword>
<dbReference type="PROSITE" id="PS51379">
    <property type="entry name" value="4FE4S_FER_2"/>
    <property type="match status" value="2"/>
</dbReference>
<evidence type="ECO:0000256" key="4">
    <source>
        <dbReference type="ARBA" id="ARBA00022982"/>
    </source>
</evidence>
<feature type="transmembrane region" description="Helical" evidence="7">
    <location>
        <begin position="63"/>
        <end position="84"/>
    </location>
</feature>
<feature type="domain" description="4Fe-4S ferredoxin-type" evidence="8">
    <location>
        <begin position="442"/>
        <end position="471"/>
    </location>
</feature>
<protein>
    <submittedName>
        <fullName evidence="9">4Fe-4S binding protein</fullName>
    </submittedName>
</protein>
<gene>
    <name evidence="9" type="ORF">SJAV_08100</name>
</gene>
<dbReference type="EMBL" id="AP031322">
    <property type="protein sequence ID" value="BFH72866.1"/>
    <property type="molecule type" value="Genomic_DNA"/>
</dbReference>
<keyword evidence="5" id="KW-0408">Iron</keyword>
<keyword evidence="1" id="KW-0813">Transport</keyword>
<feature type="transmembrane region" description="Helical" evidence="7">
    <location>
        <begin position="257"/>
        <end position="277"/>
    </location>
</feature>
<dbReference type="InterPro" id="IPR017896">
    <property type="entry name" value="4Fe4S_Fe-S-bd"/>
</dbReference>
<dbReference type="Gene3D" id="3.30.70.20">
    <property type="match status" value="1"/>
</dbReference>
<dbReference type="InterPro" id="IPR051684">
    <property type="entry name" value="Electron_Trans/Redox"/>
</dbReference>
<dbReference type="GO" id="GO:0046872">
    <property type="term" value="F:metal ion binding"/>
    <property type="evidence" value="ECO:0007669"/>
    <property type="project" value="UniProtKB-KW"/>
</dbReference>